<keyword evidence="2" id="KW-0472">Membrane</keyword>
<dbReference type="GO" id="GO:0044718">
    <property type="term" value="P:siderophore transmembrane transport"/>
    <property type="evidence" value="ECO:0007669"/>
    <property type="project" value="TreeGrafter"/>
</dbReference>
<dbReference type="EMBL" id="FOVN01000002">
    <property type="protein sequence ID" value="SFN64133.1"/>
    <property type="molecule type" value="Genomic_DNA"/>
</dbReference>
<dbReference type="SUPFAM" id="SSF56935">
    <property type="entry name" value="Porins"/>
    <property type="match status" value="1"/>
</dbReference>
<dbReference type="Pfam" id="PF00092">
    <property type="entry name" value="VWA"/>
    <property type="match status" value="1"/>
</dbReference>
<gene>
    <name evidence="5" type="ORF">SAMN04487989_102187</name>
</gene>
<dbReference type="InterPro" id="IPR021908">
    <property type="entry name" value="YfbK_C"/>
</dbReference>
<dbReference type="Gene3D" id="2.170.130.10">
    <property type="entry name" value="TonB-dependent receptor, plug domain"/>
    <property type="match status" value="1"/>
</dbReference>
<reference evidence="6" key="1">
    <citation type="submission" date="2016-10" db="EMBL/GenBank/DDBJ databases">
        <authorList>
            <person name="Varghese N."/>
            <person name="Submissions S."/>
        </authorList>
    </citation>
    <scope>NUCLEOTIDE SEQUENCE [LARGE SCALE GENOMIC DNA]</scope>
    <source>
        <strain evidence="6">DSM 23925</strain>
    </source>
</reference>
<dbReference type="InterPro" id="IPR036465">
    <property type="entry name" value="vWFA_dom_sf"/>
</dbReference>
<dbReference type="CDD" id="cd01465">
    <property type="entry name" value="vWA_subgroup"/>
    <property type="match status" value="1"/>
</dbReference>
<dbReference type="PANTHER" id="PTHR30069">
    <property type="entry name" value="TONB-DEPENDENT OUTER MEMBRANE RECEPTOR"/>
    <property type="match status" value="1"/>
</dbReference>
<evidence type="ECO:0000259" key="4">
    <source>
        <dbReference type="PROSITE" id="PS50234"/>
    </source>
</evidence>
<keyword evidence="1 3" id="KW-0732">Signal</keyword>
<sequence>MKNLLLIVCVAFISLHINAQKKTISGTITDENRLPLPGVNVIVKGASDGTQTNFDGLYTIQASEGATISYSFIGYITAERKIKKKTDTISFAMQVDSESLEEVVVTAMGVRRTNKRLKTSSQVVSAGQLTQSSNPNTVQSLSGRVSGLQIHSMNTAGNQTTRIVLRGNRSISGTNQALIVIDGKISSAETLANMKPKNIASTNVIKGAGGSALYGSQGSNGVIIVSTKGSNYKLPKEVKHHISQPISYDNNDVYEEIVENTFENVKTKPLSTFSIDVDKASYSNIRRMINSGQEIPASSVKIEEMVNYFDYNYPQPTGEHPFSINTEQIQTPWNADTQLVRVGLQGKTYENDQLPASNLTFLIDVSGSMGSANKLPLLKSAYKLLVNQLRPKDYVSIVVYAGAAGVVLEPTSGIEKEKILTALDKLQSGGSTAGGQGIELAYSLAEKNFKKNGNNRVILATDGDFNVGASSDKDMERLIEDKRKTGVFLSVLGFGYGNYKDSKLETLADKGNGNHAYIDTMQEAQKVFGKEFGGTLFTIAKDVKIQVEFNPAIVQAYRLIGYENRLLADEDFIDDTKDAGELGSGHTVTALYEVIPVGVKSQYLKGISDLKYTKRELKSNFSNELFTVKFRYKKPDGDKSIEMIHVHENNVQQASIDMKFASAVALYGMQLRHSEYDNNSKLNDVLDLAKQGRGQDVNGYRSEFVRLVNAYNSL</sequence>
<name>A0A1I5ANV7_9FLAO</name>
<comment type="subcellular location">
    <subcellularLocation>
        <location evidence="2">Cell outer membrane</location>
        <topology evidence="2">Multi-pass membrane protein</topology>
    </subcellularLocation>
</comment>
<keyword evidence="2" id="KW-0998">Cell outer membrane</keyword>
<dbReference type="SUPFAM" id="SSF49464">
    <property type="entry name" value="Carboxypeptidase regulatory domain-like"/>
    <property type="match status" value="1"/>
</dbReference>
<dbReference type="OrthoDB" id="9768177at2"/>
<dbReference type="Gene3D" id="2.60.40.1120">
    <property type="entry name" value="Carboxypeptidase-like, regulatory domain"/>
    <property type="match status" value="1"/>
</dbReference>
<dbReference type="InterPro" id="IPR022156">
    <property type="entry name" value="Uncharacterised_YfbK_N"/>
</dbReference>
<dbReference type="InterPro" id="IPR039426">
    <property type="entry name" value="TonB-dep_rcpt-like"/>
</dbReference>
<keyword evidence="2" id="KW-1134">Transmembrane beta strand</keyword>
<feature type="signal peptide" evidence="3">
    <location>
        <begin position="1"/>
        <end position="19"/>
    </location>
</feature>
<proteinExistence type="inferred from homology"/>
<dbReference type="Proteomes" id="UP000198705">
    <property type="component" value="Unassembled WGS sequence"/>
</dbReference>
<keyword evidence="6" id="KW-1185">Reference proteome</keyword>
<feature type="domain" description="VWFA" evidence="4">
    <location>
        <begin position="358"/>
        <end position="536"/>
    </location>
</feature>
<dbReference type="PROSITE" id="PS50234">
    <property type="entry name" value="VWFA"/>
    <property type="match status" value="1"/>
</dbReference>
<dbReference type="GO" id="GO:0009279">
    <property type="term" value="C:cell outer membrane"/>
    <property type="evidence" value="ECO:0007669"/>
    <property type="project" value="UniProtKB-SubCell"/>
</dbReference>
<protein>
    <submittedName>
        <fullName evidence="5">Ca-activated chloride channel family protein</fullName>
    </submittedName>
</protein>
<dbReference type="AlphaFoldDB" id="A0A1I5ANV7"/>
<evidence type="ECO:0000256" key="3">
    <source>
        <dbReference type="SAM" id="SignalP"/>
    </source>
</evidence>
<dbReference type="InterPro" id="IPR002035">
    <property type="entry name" value="VWF_A"/>
</dbReference>
<comment type="similarity">
    <text evidence="2">Belongs to the TonB-dependent receptor family.</text>
</comment>
<accession>A0A1I5ANV7</accession>
<feature type="chain" id="PRO_5011676463" evidence="3">
    <location>
        <begin position="20"/>
        <end position="714"/>
    </location>
</feature>
<dbReference type="Pfam" id="PF13715">
    <property type="entry name" value="CarbopepD_reg_2"/>
    <property type="match status" value="1"/>
</dbReference>
<dbReference type="SUPFAM" id="SSF53300">
    <property type="entry name" value="vWA-like"/>
    <property type="match status" value="1"/>
</dbReference>
<evidence type="ECO:0000313" key="5">
    <source>
        <dbReference type="EMBL" id="SFN64133.1"/>
    </source>
</evidence>
<dbReference type="RefSeq" id="WP_092206967.1">
    <property type="nucleotide sequence ID" value="NZ_FOVN01000002.1"/>
</dbReference>
<dbReference type="Pfam" id="PF12034">
    <property type="entry name" value="YfbK_C"/>
    <property type="match status" value="1"/>
</dbReference>
<dbReference type="PANTHER" id="PTHR30069:SF29">
    <property type="entry name" value="HEMOGLOBIN AND HEMOGLOBIN-HAPTOGLOBIN-BINDING PROTEIN 1-RELATED"/>
    <property type="match status" value="1"/>
</dbReference>
<evidence type="ECO:0000256" key="2">
    <source>
        <dbReference type="PROSITE-ProRule" id="PRU01360"/>
    </source>
</evidence>
<evidence type="ECO:0000313" key="6">
    <source>
        <dbReference type="Proteomes" id="UP000198705"/>
    </source>
</evidence>
<keyword evidence="2" id="KW-0813">Transport</keyword>
<keyword evidence="2" id="KW-0812">Transmembrane</keyword>
<dbReference type="SMART" id="SM00327">
    <property type="entry name" value="VWA"/>
    <property type="match status" value="1"/>
</dbReference>
<dbReference type="Gene3D" id="3.40.50.410">
    <property type="entry name" value="von Willebrand factor, type A domain"/>
    <property type="match status" value="1"/>
</dbReference>
<dbReference type="InterPro" id="IPR037066">
    <property type="entry name" value="Plug_dom_sf"/>
</dbReference>
<evidence type="ECO:0000256" key="1">
    <source>
        <dbReference type="ARBA" id="ARBA00022729"/>
    </source>
</evidence>
<dbReference type="InterPro" id="IPR008969">
    <property type="entry name" value="CarboxyPept-like_regulatory"/>
</dbReference>
<dbReference type="PROSITE" id="PS52016">
    <property type="entry name" value="TONB_DEPENDENT_REC_3"/>
    <property type="match status" value="1"/>
</dbReference>
<dbReference type="STRING" id="649333.SAMN04487989_102187"/>
<dbReference type="GO" id="GO:0015344">
    <property type="term" value="F:siderophore uptake transmembrane transporter activity"/>
    <property type="evidence" value="ECO:0007669"/>
    <property type="project" value="TreeGrafter"/>
</dbReference>
<organism evidence="5 6">
    <name type="scientific">Bizionia echini</name>
    <dbReference type="NCBI Taxonomy" id="649333"/>
    <lineage>
        <taxon>Bacteria</taxon>
        <taxon>Pseudomonadati</taxon>
        <taxon>Bacteroidota</taxon>
        <taxon>Flavobacteriia</taxon>
        <taxon>Flavobacteriales</taxon>
        <taxon>Flavobacteriaceae</taxon>
        <taxon>Bizionia</taxon>
    </lineage>
</organism>
<dbReference type="Pfam" id="PF12450">
    <property type="entry name" value="vWF_A"/>
    <property type="match status" value="1"/>
</dbReference>